<feature type="signal peptide" evidence="1">
    <location>
        <begin position="1"/>
        <end position="20"/>
    </location>
</feature>
<dbReference type="Pfam" id="PF14099">
    <property type="entry name" value="Polysacc_lyase"/>
    <property type="match status" value="1"/>
</dbReference>
<keyword evidence="1" id="KW-0732">Signal</keyword>
<dbReference type="InterPro" id="IPR025975">
    <property type="entry name" value="Polysacc_lyase"/>
</dbReference>
<reference evidence="2" key="1">
    <citation type="journal article" date="2016" name="J. Antibiot.">
        <title>Genome mining of the sordarin biosynthetic gene cluster from Sordaria araneosa Cain ATCC 36386: characterization of cycloaraneosene synthase and GDP-6-deoxyaltrose transferase.</title>
        <authorList>
            <person name="Kudo F."/>
            <person name="Matsuura Y."/>
            <person name="Hayashi T."/>
            <person name="Fukushima M."/>
            <person name="Eguchi T."/>
        </authorList>
    </citation>
    <scope>NUCLEOTIDE SEQUENCE</scope>
    <source>
        <strain evidence="2">ATCC 36386</strain>
    </source>
</reference>
<proteinExistence type="predicted"/>
<dbReference type="AlphaFoldDB" id="A0A1B4XBI4"/>
<name>A0A1B4XBI4_SORAA</name>
<feature type="chain" id="PRO_5008572256" description="Polysaccharide lyase family 20 protein" evidence="1">
    <location>
        <begin position="21"/>
        <end position="257"/>
    </location>
</feature>
<dbReference type="EMBL" id="LC079035">
    <property type="protein sequence ID" value="BAV32165.1"/>
    <property type="molecule type" value="Genomic_DNA"/>
</dbReference>
<evidence type="ECO:0008006" key="3">
    <source>
        <dbReference type="Google" id="ProtNLM"/>
    </source>
</evidence>
<evidence type="ECO:0000313" key="2">
    <source>
        <dbReference type="EMBL" id="BAV32165.1"/>
    </source>
</evidence>
<protein>
    <recommendedName>
        <fullName evidence="3">Polysaccharide lyase family 20 protein</fullName>
    </recommendedName>
</protein>
<dbReference type="Gene3D" id="2.60.120.200">
    <property type="match status" value="1"/>
</dbReference>
<evidence type="ECO:0000256" key="1">
    <source>
        <dbReference type="SAM" id="SignalP"/>
    </source>
</evidence>
<organism evidence="2">
    <name type="scientific">Sordaria araneosa</name>
    <name type="common">Pleurage araneosa</name>
    <dbReference type="NCBI Taxonomy" id="573841"/>
    <lineage>
        <taxon>Eukaryota</taxon>
        <taxon>Fungi</taxon>
        <taxon>Dikarya</taxon>
        <taxon>Ascomycota</taxon>
        <taxon>Pezizomycotina</taxon>
        <taxon>Sordariomycetes</taxon>
        <taxon>Sordariomycetidae</taxon>
        <taxon>Sordariales</taxon>
        <taxon>Sordariaceae</taxon>
        <taxon>Sordaria</taxon>
    </lineage>
</organism>
<sequence>MGSPKLLIAALAALAPVAQATQLFSNHGTRNPGDWSSINEEHNGQVTQVSNVVYEGTTALKMTQTFDPNYDGRYHSEVVVNNAYSKGDTRFYGFAFRLSETWEFSNENFNIAQFIADFTYTGCDDYMPTTMVWLNGARLYTRRKYGSVCSKPQPIETYDSHVDVTAGVWHKIVMQVKWASDSTGYIKLWYDGTKVVEDLGVPTTIAEDKPFQFRVGLYANGWHDNNHQMKGTQGFRQIWFDEIAFGTTFADADPAQW</sequence>
<accession>A0A1B4XBI4</accession>